<dbReference type="EMBL" id="CAEZTB010000001">
    <property type="protein sequence ID" value="CAB4548654.1"/>
    <property type="molecule type" value="Genomic_DNA"/>
</dbReference>
<dbReference type="Gene3D" id="3.40.710.10">
    <property type="entry name" value="DD-peptidase/beta-lactamase superfamily"/>
    <property type="match status" value="2"/>
</dbReference>
<comment type="similarity">
    <text evidence="1">Belongs to the peptidase S13 family.</text>
</comment>
<dbReference type="InterPro" id="IPR000667">
    <property type="entry name" value="Peptidase_S13"/>
</dbReference>
<dbReference type="Pfam" id="PF02113">
    <property type="entry name" value="Peptidase_S13"/>
    <property type="match status" value="2"/>
</dbReference>
<dbReference type="GO" id="GO:0004185">
    <property type="term" value="F:serine-type carboxypeptidase activity"/>
    <property type="evidence" value="ECO:0007669"/>
    <property type="project" value="InterPro"/>
</dbReference>
<evidence type="ECO:0000313" key="4">
    <source>
        <dbReference type="EMBL" id="CAB4548654.1"/>
    </source>
</evidence>
<feature type="compositionally biased region" description="Low complexity" evidence="3">
    <location>
        <begin position="39"/>
        <end position="54"/>
    </location>
</feature>
<accession>A0A6J6CBV5</accession>
<sequence length="455" mass="47327">MVNRLKNFPHYKEVLIGAGSGLIVLVLLLGGLAFTPGTPGPSASESASPTPSESQAPMRTCSVAEEAANPSLGTLQAVVLNSETGEVLFDRGADIPAATASVLKSLTIAAALESVGPTHQISTKVFVDPANTSKISLVGGGDITLSKTAAGTESIYKGAPKLSSLVAQVRAWATSNAVTQISEINLDSTFFQGSGWESSWQRSSQVDGWISEVTALQLDGDRTIPGALTSPKTGRPVMSAGEQFKLELGDLALNASFSQGSTPTNFVEIAMVQSQPMSQWISNILLTSENLQTEALGKIAAIAAGSNGTFESLDEAYKKILAPTDLDFSGVSVRDASGLSYLNAVTPKFMAELMRKVDAEYGELGVLKTSLAVAGKTGSLASRYKGDIADAAGKIAAKSGYLEGVHTLNGIITAKDGTSLTFTIYALEDVGSDVRLAIDTLATAFYRCGNSLSNE</sequence>
<gene>
    <name evidence="4" type="ORF">UFOPK1581_00014</name>
</gene>
<dbReference type="GO" id="GO:0006508">
    <property type="term" value="P:proteolysis"/>
    <property type="evidence" value="ECO:0007669"/>
    <property type="project" value="InterPro"/>
</dbReference>
<proteinExistence type="inferred from homology"/>
<evidence type="ECO:0000256" key="2">
    <source>
        <dbReference type="ARBA" id="ARBA00022801"/>
    </source>
</evidence>
<feature type="region of interest" description="Disordered" evidence="3">
    <location>
        <begin position="39"/>
        <end position="59"/>
    </location>
</feature>
<evidence type="ECO:0000256" key="3">
    <source>
        <dbReference type="SAM" id="MobiDB-lite"/>
    </source>
</evidence>
<keyword evidence="2" id="KW-0378">Hydrolase</keyword>
<dbReference type="SUPFAM" id="SSF56601">
    <property type="entry name" value="beta-lactamase/transpeptidase-like"/>
    <property type="match status" value="1"/>
</dbReference>
<dbReference type="PANTHER" id="PTHR30023:SF0">
    <property type="entry name" value="PENICILLIN-SENSITIVE CARBOXYPEPTIDASE A"/>
    <property type="match status" value="1"/>
</dbReference>
<dbReference type="PRINTS" id="PR00922">
    <property type="entry name" value="DADACBPTASE3"/>
</dbReference>
<dbReference type="InterPro" id="IPR012338">
    <property type="entry name" value="Beta-lactam/transpept-like"/>
</dbReference>
<protein>
    <submittedName>
        <fullName evidence="4">Unannotated protein</fullName>
    </submittedName>
</protein>
<reference evidence="4" key="1">
    <citation type="submission" date="2020-05" db="EMBL/GenBank/DDBJ databases">
        <authorList>
            <person name="Chiriac C."/>
            <person name="Salcher M."/>
            <person name="Ghai R."/>
            <person name="Kavagutti S V."/>
        </authorList>
    </citation>
    <scope>NUCLEOTIDE SEQUENCE</scope>
</reference>
<dbReference type="GO" id="GO:0000270">
    <property type="term" value="P:peptidoglycan metabolic process"/>
    <property type="evidence" value="ECO:0007669"/>
    <property type="project" value="TreeGrafter"/>
</dbReference>
<dbReference type="PANTHER" id="PTHR30023">
    <property type="entry name" value="D-ALANYL-D-ALANINE CARBOXYPEPTIDASE"/>
    <property type="match status" value="1"/>
</dbReference>
<evidence type="ECO:0000256" key="1">
    <source>
        <dbReference type="ARBA" id="ARBA00006096"/>
    </source>
</evidence>
<name>A0A6J6CBV5_9ZZZZ</name>
<organism evidence="4">
    <name type="scientific">freshwater metagenome</name>
    <dbReference type="NCBI Taxonomy" id="449393"/>
    <lineage>
        <taxon>unclassified sequences</taxon>
        <taxon>metagenomes</taxon>
        <taxon>ecological metagenomes</taxon>
    </lineage>
</organism>
<dbReference type="AlphaFoldDB" id="A0A6J6CBV5"/>